<comment type="caution">
    <text evidence="12">The sequence shown here is derived from an EMBL/GenBank/DDBJ whole genome shotgun (WGS) entry which is preliminary data.</text>
</comment>
<evidence type="ECO:0000256" key="2">
    <source>
        <dbReference type="ARBA" id="ARBA00011955"/>
    </source>
</evidence>
<feature type="transmembrane region" description="Helical" evidence="11">
    <location>
        <begin position="5"/>
        <end position="21"/>
    </location>
</feature>
<protein>
    <recommendedName>
        <fullName evidence="3">FAD:protein FMN transferase</fullName>
        <ecNumber evidence="2">2.7.1.180</ecNumber>
    </recommendedName>
    <alternativeName>
        <fullName evidence="9">Flavin transferase</fullName>
    </alternativeName>
</protein>
<keyword evidence="11" id="KW-0472">Membrane</keyword>
<keyword evidence="11" id="KW-1133">Transmembrane helix</keyword>
<dbReference type="InterPro" id="IPR024932">
    <property type="entry name" value="ApbE"/>
</dbReference>
<evidence type="ECO:0000256" key="10">
    <source>
        <dbReference type="ARBA" id="ARBA00048540"/>
    </source>
</evidence>
<dbReference type="AlphaFoldDB" id="A0A660SPY8"/>
<dbReference type="PANTHER" id="PTHR30040:SF2">
    <property type="entry name" value="FAD:PROTEIN FMN TRANSFERASE"/>
    <property type="match status" value="1"/>
</dbReference>
<organism evidence="12 13">
    <name type="scientific">candidate division TA06 bacterium</name>
    <dbReference type="NCBI Taxonomy" id="2250710"/>
    <lineage>
        <taxon>Bacteria</taxon>
        <taxon>Bacteria division TA06</taxon>
    </lineage>
</organism>
<keyword evidence="11" id="KW-0812">Transmembrane</keyword>
<comment type="cofactor">
    <cofactor evidence="1">
        <name>Mg(2+)</name>
        <dbReference type="ChEBI" id="CHEBI:18420"/>
    </cofactor>
</comment>
<gene>
    <name evidence="12" type="ORF">DRP43_01760</name>
</gene>
<feature type="non-terminal residue" evidence="12">
    <location>
        <position position="275"/>
    </location>
</feature>
<name>A0A660SPY8_UNCT6</name>
<evidence type="ECO:0000256" key="8">
    <source>
        <dbReference type="ARBA" id="ARBA00022842"/>
    </source>
</evidence>
<keyword evidence="7" id="KW-0274">FAD</keyword>
<evidence type="ECO:0000256" key="5">
    <source>
        <dbReference type="ARBA" id="ARBA00022679"/>
    </source>
</evidence>
<dbReference type="InterPro" id="IPR003374">
    <property type="entry name" value="ApbE-like_sf"/>
</dbReference>
<sequence length="275" mass="31137">MKRYIYILIAILSGAFIYYSLNVQKRFSKSTIYTMDTIVEIQVYYHGPKNIDKIMKNALSKFLLIDSICGYNSINGDIYNLNNKGKLKVSRYTNDIIKKAIDISQITNGYFDITINPIMNEWEHFSEPLKELPDSNRIKQLLKYVDFNGIKISGDTVSILDSMGIDLGGIAKGYAIDLAYDVLKESKLDAFLINAGGDIRVYSRNDKKWKIGIQNPRENNILGYFEIKNGAVVTSGDYEKYVMFNGVHYAHIINTKTGYPSQGIINVTVFAPSAK</sequence>
<evidence type="ECO:0000256" key="9">
    <source>
        <dbReference type="ARBA" id="ARBA00031306"/>
    </source>
</evidence>
<evidence type="ECO:0000256" key="1">
    <source>
        <dbReference type="ARBA" id="ARBA00001946"/>
    </source>
</evidence>
<dbReference type="Proteomes" id="UP000271125">
    <property type="component" value="Unassembled WGS sequence"/>
</dbReference>
<dbReference type="PANTHER" id="PTHR30040">
    <property type="entry name" value="THIAMINE BIOSYNTHESIS LIPOPROTEIN APBE"/>
    <property type="match status" value="1"/>
</dbReference>
<dbReference type="Pfam" id="PF02424">
    <property type="entry name" value="ApbE"/>
    <property type="match status" value="1"/>
</dbReference>
<dbReference type="GO" id="GO:0046872">
    <property type="term" value="F:metal ion binding"/>
    <property type="evidence" value="ECO:0007669"/>
    <property type="project" value="UniProtKB-KW"/>
</dbReference>
<dbReference type="EC" id="2.7.1.180" evidence="2"/>
<keyword evidence="5 12" id="KW-0808">Transferase</keyword>
<evidence type="ECO:0000256" key="6">
    <source>
        <dbReference type="ARBA" id="ARBA00022723"/>
    </source>
</evidence>
<dbReference type="EMBL" id="QNBD01000056">
    <property type="protein sequence ID" value="RKX72030.1"/>
    <property type="molecule type" value="Genomic_DNA"/>
</dbReference>
<keyword evidence="6" id="KW-0479">Metal-binding</keyword>
<evidence type="ECO:0000256" key="4">
    <source>
        <dbReference type="ARBA" id="ARBA00022630"/>
    </source>
</evidence>
<dbReference type="Gene3D" id="3.10.520.10">
    <property type="entry name" value="ApbE-like domains"/>
    <property type="match status" value="1"/>
</dbReference>
<dbReference type="GO" id="GO:0016740">
    <property type="term" value="F:transferase activity"/>
    <property type="evidence" value="ECO:0007669"/>
    <property type="project" value="UniProtKB-KW"/>
</dbReference>
<comment type="catalytic activity">
    <reaction evidence="10">
        <text>L-threonyl-[protein] + FAD = FMN-L-threonyl-[protein] + AMP + H(+)</text>
        <dbReference type="Rhea" id="RHEA:36847"/>
        <dbReference type="Rhea" id="RHEA-COMP:11060"/>
        <dbReference type="Rhea" id="RHEA-COMP:11061"/>
        <dbReference type="ChEBI" id="CHEBI:15378"/>
        <dbReference type="ChEBI" id="CHEBI:30013"/>
        <dbReference type="ChEBI" id="CHEBI:57692"/>
        <dbReference type="ChEBI" id="CHEBI:74257"/>
        <dbReference type="ChEBI" id="CHEBI:456215"/>
        <dbReference type="EC" id="2.7.1.180"/>
    </reaction>
</comment>
<evidence type="ECO:0000256" key="3">
    <source>
        <dbReference type="ARBA" id="ARBA00016337"/>
    </source>
</evidence>
<keyword evidence="8" id="KW-0460">Magnesium</keyword>
<dbReference type="SUPFAM" id="SSF143631">
    <property type="entry name" value="ApbE-like"/>
    <property type="match status" value="1"/>
</dbReference>
<evidence type="ECO:0000313" key="12">
    <source>
        <dbReference type="EMBL" id="RKX72030.1"/>
    </source>
</evidence>
<accession>A0A660SPY8</accession>
<evidence type="ECO:0000256" key="7">
    <source>
        <dbReference type="ARBA" id="ARBA00022827"/>
    </source>
</evidence>
<evidence type="ECO:0000313" key="13">
    <source>
        <dbReference type="Proteomes" id="UP000271125"/>
    </source>
</evidence>
<keyword evidence="4" id="KW-0285">Flavoprotein</keyword>
<evidence type="ECO:0000256" key="11">
    <source>
        <dbReference type="SAM" id="Phobius"/>
    </source>
</evidence>
<reference evidence="12 13" key="1">
    <citation type="submission" date="2018-06" db="EMBL/GenBank/DDBJ databases">
        <title>Extensive metabolic versatility and redundancy in microbially diverse, dynamic hydrothermal sediments.</title>
        <authorList>
            <person name="Dombrowski N."/>
            <person name="Teske A."/>
            <person name="Baker B.J."/>
        </authorList>
    </citation>
    <scope>NUCLEOTIDE SEQUENCE [LARGE SCALE GENOMIC DNA]</scope>
    <source>
        <strain evidence="12">B10_G13</strain>
    </source>
</reference>
<proteinExistence type="predicted"/>